<comment type="caution">
    <text evidence="2">The sequence shown here is derived from an EMBL/GenBank/DDBJ whole genome shotgun (WGS) entry which is preliminary data.</text>
</comment>
<name>A0ABV8NMA5_9SPHI</name>
<keyword evidence="1" id="KW-0472">Membrane</keyword>
<evidence type="ECO:0000313" key="2">
    <source>
        <dbReference type="EMBL" id="MFC4196960.1"/>
    </source>
</evidence>
<reference evidence="3" key="1">
    <citation type="journal article" date="2019" name="Int. J. Syst. Evol. Microbiol.">
        <title>The Global Catalogue of Microorganisms (GCM) 10K type strain sequencing project: providing services to taxonomists for standard genome sequencing and annotation.</title>
        <authorList>
            <consortium name="The Broad Institute Genomics Platform"/>
            <consortium name="The Broad Institute Genome Sequencing Center for Infectious Disease"/>
            <person name="Wu L."/>
            <person name="Ma J."/>
        </authorList>
    </citation>
    <scope>NUCLEOTIDE SEQUENCE [LARGE SCALE GENOMIC DNA]</scope>
    <source>
        <strain evidence="3">CCM 8689</strain>
    </source>
</reference>
<evidence type="ECO:0000256" key="1">
    <source>
        <dbReference type="SAM" id="Phobius"/>
    </source>
</evidence>
<proteinExistence type="predicted"/>
<keyword evidence="1" id="KW-0812">Transmembrane</keyword>
<accession>A0ABV8NMA5</accession>
<sequence length="102" mass="11753">MLKLPKTQEYTLSKAESKYHFLSFILGSIFSLSQLGMALLLVYEAGESFLILLSALLAGYFLNTALNELRLYRKERFKMKQIVLEVMEKFTNSYEEIKAKTG</sequence>
<organism evidence="2 3">
    <name type="scientific">Pedobacter jamesrossensis</name>
    <dbReference type="NCBI Taxonomy" id="1908238"/>
    <lineage>
        <taxon>Bacteria</taxon>
        <taxon>Pseudomonadati</taxon>
        <taxon>Bacteroidota</taxon>
        <taxon>Sphingobacteriia</taxon>
        <taxon>Sphingobacteriales</taxon>
        <taxon>Sphingobacteriaceae</taxon>
        <taxon>Pedobacter</taxon>
    </lineage>
</organism>
<keyword evidence="3" id="KW-1185">Reference proteome</keyword>
<dbReference type="RefSeq" id="WP_378960300.1">
    <property type="nucleotide sequence ID" value="NZ_JBHRXC010000016.1"/>
</dbReference>
<dbReference type="EMBL" id="JBHSBY010000090">
    <property type="protein sequence ID" value="MFC4196960.1"/>
    <property type="molecule type" value="Genomic_DNA"/>
</dbReference>
<feature type="transmembrane region" description="Helical" evidence="1">
    <location>
        <begin position="21"/>
        <end position="43"/>
    </location>
</feature>
<evidence type="ECO:0000313" key="3">
    <source>
        <dbReference type="Proteomes" id="UP001595792"/>
    </source>
</evidence>
<feature type="transmembrane region" description="Helical" evidence="1">
    <location>
        <begin position="49"/>
        <end position="69"/>
    </location>
</feature>
<dbReference type="Proteomes" id="UP001595792">
    <property type="component" value="Unassembled WGS sequence"/>
</dbReference>
<keyword evidence="1" id="KW-1133">Transmembrane helix</keyword>
<protein>
    <submittedName>
        <fullName evidence="2">Uncharacterized protein</fullName>
    </submittedName>
</protein>
<gene>
    <name evidence="2" type="ORF">ACFOUY_09645</name>
</gene>